<gene>
    <name evidence="1" type="ORF">SDM1_34t00011</name>
</gene>
<evidence type="ECO:0000313" key="1">
    <source>
        <dbReference type="EMBL" id="ABI34323.1"/>
    </source>
</evidence>
<protein>
    <submittedName>
        <fullName evidence="1">Late blight resistance protein, putative</fullName>
    </submittedName>
</protein>
<organism evidence="1">
    <name type="scientific">Solanum demissum</name>
    <name type="common">Wild potato</name>
    <dbReference type="NCBI Taxonomy" id="50514"/>
    <lineage>
        <taxon>Eukaryota</taxon>
        <taxon>Viridiplantae</taxon>
        <taxon>Streptophyta</taxon>
        <taxon>Embryophyta</taxon>
        <taxon>Tracheophyta</taxon>
        <taxon>Spermatophyta</taxon>
        <taxon>Magnoliopsida</taxon>
        <taxon>eudicotyledons</taxon>
        <taxon>Gunneridae</taxon>
        <taxon>Pentapetalae</taxon>
        <taxon>asterids</taxon>
        <taxon>lamiids</taxon>
        <taxon>Solanales</taxon>
        <taxon>Solanaceae</taxon>
        <taxon>Solanoideae</taxon>
        <taxon>Solaneae</taxon>
        <taxon>Solanum</taxon>
    </lineage>
</organism>
<proteinExistence type="predicted"/>
<dbReference type="EMBL" id="AC149288">
    <property type="protein sequence ID" value="ABI34323.1"/>
    <property type="molecule type" value="Genomic_DNA"/>
</dbReference>
<reference evidence="1" key="1">
    <citation type="submission" date="2004-05" db="EMBL/GenBank/DDBJ databases">
        <authorList>
            <person name="Buell R."/>
            <person name="Liu J."/>
            <person name="Childs K."/>
            <person name="Zaborsky J."/>
            <person name="Tallon L."/>
            <person name="Wirtz U."/>
            <person name="Wei F."/>
            <person name="Kuang H."/>
            <person name="Zhang P."/>
            <person name="Marano M."/>
            <person name="Baker B."/>
        </authorList>
    </citation>
    <scope>NUCLEOTIDE SEQUENCE</scope>
</reference>
<reference evidence="1" key="2">
    <citation type="submission" date="2006-08" db="EMBL/GenBank/DDBJ databases">
        <authorList>
            <person name="Childs K."/>
        </authorList>
    </citation>
    <scope>NUCLEOTIDE SEQUENCE</scope>
</reference>
<accession>Q0KIQ4</accession>
<dbReference type="AlphaFoldDB" id="Q0KIQ4"/>
<sequence>MIGFKTIQQIKTSQQDGCWDRPHNILTKQKLETQNIGVLRKVRRLTTDSRVLSWINDEQGVDPGYLCLHHNKMQANWHQYMECTSMRAGPLNNNSSLKGVQRKHTLALLNS</sequence>
<name>Q0KIQ4_SOLDE</name>